<dbReference type="PANTHER" id="PTHR13149:SF0">
    <property type="entry name" value="VACUOLAR PROTEIN-SORTING-ASSOCIATED PROTEIN 25"/>
    <property type="match status" value="1"/>
</dbReference>
<dbReference type="InterPro" id="IPR008570">
    <property type="entry name" value="ESCRT-II_cplx_Vps25-sub"/>
</dbReference>
<evidence type="ECO:0000256" key="1">
    <source>
        <dbReference type="ARBA" id="ARBA00009674"/>
    </source>
</evidence>
<comment type="similarity">
    <text evidence="1">Belongs to the VPS25 family.</text>
</comment>
<comment type="caution">
    <text evidence="5">The sequence shown here is derived from an EMBL/GenBank/DDBJ whole genome shotgun (WGS) entry which is preliminary data.</text>
</comment>
<keyword evidence="6" id="KW-1185">Reference proteome</keyword>
<dbReference type="GO" id="GO:0043328">
    <property type="term" value="P:protein transport to vacuole involved in ubiquitin-dependent protein catabolic process via the multivesicular body sorting pathway"/>
    <property type="evidence" value="ECO:0007669"/>
    <property type="project" value="TreeGrafter"/>
</dbReference>
<evidence type="ECO:0000256" key="4">
    <source>
        <dbReference type="ARBA" id="ARBA00030094"/>
    </source>
</evidence>
<evidence type="ECO:0000313" key="6">
    <source>
        <dbReference type="Proteomes" id="UP001431209"/>
    </source>
</evidence>
<keyword evidence="2" id="KW-0813">Transport</keyword>
<gene>
    <name evidence="5" type="ORF">AKO1_001945</name>
</gene>
<dbReference type="FunFam" id="1.10.10.10:FF:000141">
    <property type="entry name" value="vacuolar protein-sorting-associated protein 25"/>
    <property type="match status" value="1"/>
</dbReference>
<dbReference type="PANTHER" id="PTHR13149">
    <property type="entry name" value="VACUOLAR PROTEIN SORTING-ASSOCIATED PROTEIN VPS25"/>
    <property type="match status" value="1"/>
</dbReference>
<dbReference type="EMBL" id="JAOPGA020001215">
    <property type="protein sequence ID" value="KAL0486310.1"/>
    <property type="molecule type" value="Genomic_DNA"/>
</dbReference>
<dbReference type="GO" id="GO:0000814">
    <property type="term" value="C:ESCRT II complex"/>
    <property type="evidence" value="ECO:0007669"/>
    <property type="project" value="InterPro"/>
</dbReference>
<dbReference type="InterPro" id="IPR036390">
    <property type="entry name" value="WH_DNA-bd_sf"/>
</dbReference>
<dbReference type="AlphaFoldDB" id="A0AAW2ZA43"/>
<dbReference type="Proteomes" id="UP001431209">
    <property type="component" value="Unassembled WGS sequence"/>
</dbReference>
<evidence type="ECO:0000256" key="2">
    <source>
        <dbReference type="ARBA" id="ARBA00022448"/>
    </source>
</evidence>
<reference evidence="5 6" key="1">
    <citation type="submission" date="2024-03" db="EMBL/GenBank/DDBJ databases">
        <title>The Acrasis kona genome and developmental transcriptomes reveal deep origins of eukaryotic multicellular pathways.</title>
        <authorList>
            <person name="Sheikh S."/>
            <person name="Fu C.-J."/>
            <person name="Brown M.W."/>
            <person name="Baldauf S.L."/>
        </authorList>
    </citation>
    <scope>NUCLEOTIDE SEQUENCE [LARGE SCALE GENOMIC DNA]</scope>
    <source>
        <strain evidence="5 6">ATCC MYA-3509</strain>
    </source>
</reference>
<organism evidence="5 6">
    <name type="scientific">Acrasis kona</name>
    <dbReference type="NCBI Taxonomy" id="1008807"/>
    <lineage>
        <taxon>Eukaryota</taxon>
        <taxon>Discoba</taxon>
        <taxon>Heterolobosea</taxon>
        <taxon>Tetramitia</taxon>
        <taxon>Eutetramitia</taxon>
        <taxon>Acrasidae</taxon>
        <taxon>Acrasis</taxon>
    </lineage>
</organism>
<dbReference type="GO" id="GO:0005198">
    <property type="term" value="F:structural molecule activity"/>
    <property type="evidence" value="ECO:0007669"/>
    <property type="project" value="TreeGrafter"/>
</dbReference>
<dbReference type="SUPFAM" id="SSF46785">
    <property type="entry name" value="Winged helix' DNA-binding domain"/>
    <property type="match status" value="2"/>
</dbReference>
<evidence type="ECO:0000256" key="3">
    <source>
        <dbReference type="ARBA" id="ARBA00022927"/>
    </source>
</evidence>
<evidence type="ECO:0000313" key="5">
    <source>
        <dbReference type="EMBL" id="KAL0486310.1"/>
    </source>
</evidence>
<sequence length="281" mass="32088">MSPEDIPSAFSSHTVRLIAADSSATRKLFIMCSFVFTGANFSRTIKKLRFHIGYFRGFGSGWTLLCGRSMLSWWSLLCVLHDCNQTSSYNRIHHAIHPLPVSVILSAAPVFYVNFIDRLQPVVATRQKQIKLWSELILNYCQKNTLYKLNLDQAEKLDLFRNDAIQRSLSREAIIVFLDALVEQGKAEWIDAKRKDEVSIYWKTPTEWADIIQKWVAETGYSNTVLTVYELIEGDTGEKTEFFGLDGDIFRKAIGVLERRGKAELFQGTTSDQDGVKFLNI</sequence>
<name>A0AAW2ZA43_9EUKA</name>
<proteinExistence type="inferred from homology"/>
<dbReference type="GO" id="GO:0042803">
    <property type="term" value="F:protein homodimerization activity"/>
    <property type="evidence" value="ECO:0007669"/>
    <property type="project" value="TreeGrafter"/>
</dbReference>
<dbReference type="InterPro" id="IPR014041">
    <property type="entry name" value="ESCRT-II_cplx_Vps25-sub_N"/>
</dbReference>
<dbReference type="Gene3D" id="1.10.10.570">
    <property type="entry name" value="Winged helix' DNA-binding domain. Chain C. Domain 1"/>
    <property type="match status" value="1"/>
</dbReference>
<dbReference type="Pfam" id="PF05871">
    <property type="entry name" value="ESCRT-II"/>
    <property type="match status" value="1"/>
</dbReference>
<protein>
    <recommendedName>
        <fullName evidence="4">ESCRT-II complex subunit VPS25</fullName>
    </recommendedName>
</protein>
<accession>A0AAW2ZA43</accession>
<dbReference type="InterPro" id="IPR036388">
    <property type="entry name" value="WH-like_DNA-bd_sf"/>
</dbReference>
<dbReference type="Gene3D" id="1.10.10.10">
    <property type="entry name" value="Winged helix-like DNA-binding domain superfamily/Winged helix DNA-binding domain"/>
    <property type="match status" value="1"/>
</dbReference>
<dbReference type="GO" id="GO:0016236">
    <property type="term" value="P:macroautophagy"/>
    <property type="evidence" value="ECO:0007669"/>
    <property type="project" value="UniProtKB-ARBA"/>
</dbReference>
<keyword evidence="3" id="KW-0653">Protein transport</keyword>